<protein>
    <recommendedName>
        <fullName evidence="4">Heat shock 70 kDa protein 12A</fullName>
    </recommendedName>
</protein>
<feature type="region of interest" description="Disordered" evidence="1">
    <location>
        <begin position="459"/>
        <end position="507"/>
    </location>
</feature>
<dbReference type="SUPFAM" id="SSF53067">
    <property type="entry name" value="Actin-like ATPase domain"/>
    <property type="match status" value="2"/>
</dbReference>
<feature type="region of interest" description="Disordered" evidence="1">
    <location>
        <begin position="780"/>
        <end position="806"/>
    </location>
</feature>
<dbReference type="Gene3D" id="3.30.420.40">
    <property type="match status" value="2"/>
</dbReference>
<comment type="caution">
    <text evidence="2">The sequence shown here is derived from an EMBL/GenBank/DDBJ whole genome shotgun (WGS) entry which is preliminary data.</text>
</comment>
<dbReference type="OrthoDB" id="2963168at2759"/>
<dbReference type="Gene3D" id="3.90.640.10">
    <property type="entry name" value="Actin, Chain A, domain 4"/>
    <property type="match status" value="1"/>
</dbReference>
<dbReference type="EMBL" id="BLKM01000898">
    <property type="protein sequence ID" value="GFG39372.1"/>
    <property type="molecule type" value="Genomic_DNA"/>
</dbReference>
<dbReference type="InterPro" id="IPR043129">
    <property type="entry name" value="ATPase_NBD"/>
</dbReference>
<dbReference type="Proteomes" id="UP000502823">
    <property type="component" value="Unassembled WGS sequence"/>
</dbReference>
<keyword evidence="3" id="KW-1185">Reference proteome</keyword>
<evidence type="ECO:0008006" key="4">
    <source>
        <dbReference type="Google" id="ProtNLM"/>
    </source>
</evidence>
<feature type="compositionally biased region" description="Polar residues" evidence="1">
    <location>
        <begin position="459"/>
        <end position="482"/>
    </location>
</feature>
<dbReference type="PANTHER" id="PTHR14187">
    <property type="entry name" value="ALPHA KINASE/ELONGATION FACTOR 2 KINASE"/>
    <property type="match status" value="1"/>
</dbReference>
<accession>A0A6L2Q784</accession>
<sequence>MSLVEMFSELPSRRRCCCEGQGAMAVQQSHPLAPLPPVSWRFSPLPTRIFGLLPDACSSESSDTELEQKQGLQEIEEERKLRQQQQYEEYRSFLEEQKQHFYLQQEAQRYEEKEEYMNGYVQEECDRKGRFQKVLNEYDQEQECVQSQSAQKYNLSERVEEQERFNLHGCTPEHETYHVNGYFQEQPEHIQEYQLTSDKDLYQHAEQQYVGEEPKCLEVGEGCSQRVEQCCSTGREEGVPPEQAELVGQQQAAGEGGRLFCVVGTTGSRCAAMSTLAGSSEGMRLELAGVTLDSSTDDLNSIATTCGRRKAHRHRNDLSMDSGIQGSSFDLAAASSGSDLEENMDDDSLNRSLEVTVPDCPIDKNSSAALPPTMRLISGSAGSDVEIHHGETFNLVEEVYVMEDSKSEAPLVAQELVLDGNNASKNHLLSIATEVVSDINNMPSPSDLSATKQQTKYLPSTLSNASTLRDSPLNISDMSAGNISDDPRTPRNLSPVSEESAGYNSTANIDPAATTYVSYSTPSLDDVTMVEAMPEKCIKPKVTDLVADGSRTEMDISRDVTNNTAGVPHPLQYQHFVVVAIDIGTTYSGYAFCFTRDPDSNIHMMRKWEGGDPGLNNQKTPTTLLLTPSQEFHSFGFAARDFFHDLDIQEAKKWLYFDKFKMKLHHNQDLNRNTEIQAANGQSVSALTVFAYALHHLKSHALRELSDHTGSNVAIEDVRWVVTVPAIWKQPAKQFMREAAYQAGLCEPDRPEGLLIALEPEAASICCRKLRLNQLVPEKPTEQTELKARRSSSSTLSLPLEPPGNKLVLEDSREGTRYMVVDCGGGTVDITVHELSEHHGTLRELHKATGGPWGSMGVDYEFEQLLEAIFDAEFMAQFKLKRSAAYVELLLSFEARKRSASPHRDSSLNIFPPFAFIDYYRKFKGKEVEQAVKKYGRKDITWSTQGMLRLQPNVMMELFRPVVDKIIQHIQDVLESPRVNGIRFLFLVGGFAESQILQYEVRKTFGDKVQVIIPQGVSLTILRGAVLFGLNPSLVTVRRSKQTYGVGVLKPFVHGIHPPEKLIEKDGVEWCADVLDKFVLAEQSVEIGETVVRRYTPACPSQKTIVINIYSADSDDARFITDHGVHRCGTLSLDIANVHDSHSSDTCREIHTRMVFGGTEVTASALDVATGHTVHAEMDFLTIPSDTEV</sequence>
<reference evidence="3" key="1">
    <citation type="submission" date="2020-01" db="EMBL/GenBank/DDBJ databases">
        <title>Draft genome sequence of the Termite Coptotermes fromosanus.</title>
        <authorList>
            <person name="Itakura S."/>
            <person name="Yosikawa Y."/>
            <person name="Umezawa K."/>
        </authorList>
    </citation>
    <scope>NUCLEOTIDE SEQUENCE [LARGE SCALE GENOMIC DNA]</scope>
</reference>
<feature type="compositionally biased region" description="Polar residues" evidence="1">
    <location>
        <begin position="491"/>
        <end position="507"/>
    </location>
</feature>
<name>A0A6L2Q784_COPFO</name>
<evidence type="ECO:0000313" key="2">
    <source>
        <dbReference type="EMBL" id="GFG39372.1"/>
    </source>
</evidence>
<organism evidence="2 3">
    <name type="scientific">Coptotermes formosanus</name>
    <name type="common">Formosan subterranean termite</name>
    <dbReference type="NCBI Taxonomy" id="36987"/>
    <lineage>
        <taxon>Eukaryota</taxon>
        <taxon>Metazoa</taxon>
        <taxon>Ecdysozoa</taxon>
        <taxon>Arthropoda</taxon>
        <taxon>Hexapoda</taxon>
        <taxon>Insecta</taxon>
        <taxon>Pterygota</taxon>
        <taxon>Neoptera</taxon>
        <taxon>Polyneoptera</taxon>
        <taxon>Dictyoptera</taxon>
        <taxon>Blattodea</taxon>
        <taxon>Blattoidea</taxon>
        <taxon>Termitoidae</taxon>
        <taxon>Rhinotermitidae</taxon>
        <taxon>Coptotermes</taxon>
    </lineage>
</organism>
<evidence type="ECO:0000313" key="3">
    <source>
        <dbReference type="Proteomes" id="UP000502823"/>
    </source>
</evidence>
<gene>
    <name evidence="2" type="ORF">Cfor_08325</name>
</gene>
<dbReference type="AlphaFoldDB" id="A0A6L2Q784"/>
<dbReference type="InParanoid" id="A0A6L2Q784"/>
<dbReference type="PANTHER" id="PTHR14187:SF46">
    <property type="entry name" value="HEAT SHOCK 70 KDA PROTEIN 12A"/>
    <property type="match status" value="1"/>
</dbReference>
<proteinExistence type="predicted"/>
<evidence type="ECO:0000256" key="1">
    <source>
        <dbReference type="SAM" id="MobiDB-lite"/>
    </source>
</evidence>